<comment type="similarity">
    <text evidence="3">Belongs to the GASK family.</text>
</comment>
<evidence type="ECO:0000256" key="4">
    <source>
        <dbReference type="ARBA" id="ARBA00023034"/>
    </source>
</evidence>
<dbReference type="PANTHER" id="PTHR15905:SF1">
    <property type="entry name" value="GOLGI-ASSOCIATED KINASE 1B"/>
    <property type="match status" value="1"/>
</dbReference>
<evidence type="ECO:0000256" key="3">
    <source>
        <dbReference type="ARBA" id="ARBA00007691"/>
    </source>
</evidence>
<accession>A0A7J7XGZ5</accession>
<reference evidence="6 7" key="1">
    <citation type="journal article" date="2020" name="Nature">
        <title>Six reference-quality genomes reveal evolution of bat adaptations.</title>
        <authorList>
            <person name="Jebb D."/>
            <person name="Huang Z."/>
            <person name="Pippel M."/>
            <person name="Hughes G.M."/>
            <person name="Lavrichenko K."/>
            <person name="Devanna P."/>
            <person name="Winkler S."/>
            <person name="Jermiin L.S."/>
            <person name="Skirmuntt E.C."/>
            <person name="Katzourakis A."/>
            <person name="Burkitt-Gray L."/>
            <person name="Ray D.A."/>
            <person name="Sullivan K.A.M."/>
            <person name="Roscito J.G."/>
            <person name="Kirilenko B.M."/>
            <person name="Davalos L.M."/>
            <person name="Corthals A.P."/>
            <person name="Power M.L."/>
            <person name="Jones G."/>
            <person name="Ransome R.D."/>
            <person name="Dechmann D.K.N."/>
            <person name="Locatelli A.G."/>
            <person name="Puechmaille S.J."/>
            <person name="Fedrigo O."/>
            <person name="Jarvis E.D."/>
            <person name="Hiller M."/>
            <person name="Vernes S.C."/>
            <person name="Myers E.W."/>
            <person name="Teeling E.C."/>
        </authorList>
    </citation>
    <scope>NUCLEOTIDE SEQUENCE [LARGE SCALE GENOMIC DNA]</scope>
    <source>
        <strain evidence="6">MMyoMyo1</strain>
        <tissue evidence="6">Flight muscle</tissue>
    </source>
</reference>
<dbReference type="InterPro" id="IPR029207">
    <property type="entry name" value="FAM198"/>
</dbReference>
<keyword evidence="6" id="KW-0808">Transferase</keyword>
<keyword evidence="4" id="KW-0333">Golgi apparatus</keyword>
<evidence type="ECO:0000313" key="7">
    <source>
        <dbReference type="Proteomes" id="UP000527355"/>
    </source>
</evidence>
<comment type="caution">
    <text evidence="6">The sequence shown here is derived from an EMBL/GenBank/DDBJ whole genome shotgun (WGS) entry which is preliminary data.</text>
</comment>
<sequence>MLLLSEKFRDGRPCPVILWDPSLAPTSNETHSSVKLTWGAYQQLLKQKCWQHGRAPRPEWGCTAVHHHEWSKMALFDFLLQINNRLDTNCCGFKPRKEDTCVQSGLRPKCDNQDSVALTHIIQRKHDPRHLVFLDNKGFFDRSEDNLNFKLLKGIKEFPESAVFVLKSQHLRQKLLQSLFLDKVYWESQGGRQGIEKLIDVIEQRAKILLTYINAHGAKVLPMNE</sequence>
<evidence type="ECO:0000256" key="5">
    <source>
        <dbReference type="ARBA" id="ARBA00023136"/>
    </source>
</evidence>
<evidence type="ECO:0000256" key="2">
    <source>
        <dbReference type="ARBA" id="ARBA00004555"/>
    </source>
</evidence>
<dbReference type="EMBL" id="JABWUV010000006">
    <property type="protein sequence ID" value="KAF6348590.1"/>
    <property type="molecule type" value="Genomic_DNA"/>
</dbReference>
<dbReference type="Proteomes" id="UP000527355">
    <property type="component" value="Unassembled WGS sequence"/>
</dbReference>
<evidence type="ECO:0000256" key="1">
    <source>
        <dbReference type="ARBA" id="ARBA00004308"/>
    </source>
</evidence>
<name>A0A7J7XGZ5_MYOMY</name>
<evidence type="ECO:0000313" key="6">
    <source>
        <dbReference type="EMBL" id="KAF6348590.1"/>
    </source>
</evidence>
<dbReference type="VEuPathDB" id="HostDB:GeneID_118658844"/>
<dbReference type="Pfam" id="PF15051">
    <property type="entry name" value="FAM198"/>
    <property type="match status" value="1"/>
</dbReference>
<dbReference type="AlphaFoldDB" id="A0A7J7XGZ5"/>
<dbReference type="PANTHER" id="PTHR15905">
    <property type="entry name" value="GOLGI-ASSOCIATED KINASE 1B-RELATED"/>
    <property type="match status" value="1"/>
</dbReference>
<dbReference type="GO" id="GO:0005794">
    <property type="term" value="C:Golgi apparatus"/>
    <property type="evidence" value="ECO:0007669"/>
    <property type="project" value="UniProtKB-SubCell"/>
</dbReference>
<gene>
    <name evidence="6" type="ORF">mMyoMyo1_005511</name>
</gene>
<organism evidence="6 7">
    <name type="scientific">Myotis myotis</name>
    <name type="common">Greater mouse-eared bat</name>
    <name type="synonym">Vespertilio myotis</name>
    <dbReference type="NCBI Taxonomy" id="51298"/>
    <lineage>
        <taxon>Eukaryota</taxon>
        <taxon>Metazoa</taxon>
        <taxon>Chordata</taxon>
        <taxon>Craniata</taxon>
        <taxon>Vertebrata</taxon>
        <taxon>Euteleostomi</taxon>
        <taxon>Mammalia</taxon>
        <taxon>Eutheria</taxon>
        <taxon>Laurasiatheria</taxon>
        <taxon>Chiroptera</taxon>
        <taxon>Yangochiroptera</taxon>
        <taxon>Vespertilionidae</taxon>
        <taxon>Myotis</taxon>
    </lineage>
</organism>
<keyword evidence="6" id="KW-0418">Kinase</keyword>
<comment type="subcellular location">
    <subcellularLocation>
        <location evidence="1">Endomembrane system</location>
    </subcellularLocation>
    <subcellularLocation>
        <location evidence="2">Golgi apparatus</location>
    </subcellularLocation>
</comment>
<keyword evidence="7" id="KW-1185">Reference proteome</keyword>
<protein>
    <submittedName>
        <fullName evidence="6">Golgi associated kinase 1B</fullName>
    </submittedName>
</protein>
<dbReference type="GO" id="GO:0016301">
    <property type="term" value="F:kinase activity"/>
    <property type="evidence" value="ECO:0007669"/>
    <property type="project" value="UniProtKB-KW"/>
</dbReference>
<proteinExistence type="inferred from homology"/>
<keyword evidence="5" id="KW-0472">Membrane</keyword>